<feature type="compositionally biased region" description="Polar residues" evidence="1">
    <location>
        <begin position="1"/>
        <end position="14"/>
    </location>
</feature>
<dbReference type="RefSeq" id="WP_143374609.1">
    <property type="nucleotide sequence ID" value="NZ_VJVZ01000012.1"/>
</dbReference>
<keyword evidence="3" id="KW-1185">Reference proteome</keyword>
<dbReference type="AlphaFoldDB" id="A0A552UWG9"/>
<feature type="region of interest" description="Disordered" evidence="1">
    <location>
        <begin position="1"/>
        <end position="26"/>
    </location>
</feature>
<reference evidence="2 3" key="1">
    <citation type="submission" date="2019-07" db="EMBL/GenBank/DDBJ databases">
        <title>Flavobacterium sp. nov., isolated from glacier ice.</title>
        <authorList>
            <person name="Liu Q."/>
            <person name="Xin Y.-H."/>
        </authorList>
    </citation>
    <scope>NUCLEOTIDE SEQUENCE [LARGE SCALE GENOMIC DNA]</scope>
    <source>
        <strain evidence="2 3">ZT4R6</strain>
    </source>
</reference>
<organism evidence="2 3">
    <name type="scientific">Flavobacterium zepuense</name>
    <dbReference type="NCBI Taxonomy" id="2593302"/>
    <lineage>
        <taxon>Bacteria</taxon>
        <taxon>Pseudomonadati</taxon>
        <taxon>Bacteroidota</taxon>
        <taxon>Flavobacteriia</taxon>
        <taxon>Flavobacteriales</taxon>
        <taxon>Flavobacteriaceae</taxon>
        <taxon>Flavobacterium</taxon>
    </lineage>
</organism>
<comment type="caution">
    <text evidence="2">The sequence shown here is derived from an EMBL/GenBank/DDBJ whole genome shotgun (WGS) entry which is preliminary data.</text>
</comment>
<evidence type="ECO:0000256" key="1">
    <source>
        <dbReference type="SAM" id="MobiDB-lite"/>
    </source>
</evidence>
<dbReference type="Proteomes" id="UP000320643">
    <property type="component" value="Unassembled WGS sequence"/>
</dbReference>
<dbReference type="EMBL" id="VJVZ01000012">
    <property type="protein sequence ID" value="TRW22566.1"/>
    <property type="molecule type" value="Genomic_DNA"/>
</dbReference>
<dbReference type="OrthoDB" id="5868871at2"/>
<accession>A0A552UWG9</accession>
<dbReference type="Gene3D" id="1.10.10.60">
    <property type="entry name" value="Homeodomain-like"/>
    <property type="match status" value="1"/>
</dbReference>
<name>A0A552UWG9_9FLAO</name>
<protein>
    <recommendedName>
        <fullName evidence="4">Terminase</fullName>
    </recommendedName>
</protein>
<proteinExistence type="predicted"/>
<evidence type="ECO:0000313" key="3">
    <source>
        <dbReference type="Proteomes" id="UP000320643"/>
    </source>
</evidence>
<evidence type="ECO:0000313" key="2">
    <source>
        <dbReference type="EMBL" id="TRW22566.1"/>
    </source>
</evidence>
<sequence>MQETEAQNSASFSAPTPAKRKTNNGPYKQEYAEQVYKLCLLGAIDRDLGSFFGVTRETIINWKKSKPDFGEAVARGKRAADMEVAESLYRATIDRVISTKQAVKCKEVYYDENGKRVEKERIEIVEVEKHVPACFRSQQFWLRNRNPKLWSLKHEEPDDYPVRNYTLNLGQGHNPDDDETPA</sequence>
<evidence type="ECO:0008006" key="4">
    <source>
        <dbReference type="Google" id="ProtNLM"/>
    </source>
</evidence>
<gene>
    <name evidence="2" type="ORF">FMM05_16940</name>
</gene>